<dbReference type="PANTHER" id="PTHR38776">
    <property type="entry name" value="MLTA-INTERACTING PROTEIN-RELATED"/>
    <property type="match status" value="1"/>
</dbReference>
<sequence>MVRRFVLLLMLAVSALPWDARGQDTGSAATSATDAATDAWIVTLGGSFTLGPSYEGARSIAPFFTPSFDIRRADEPATFGAPDDNFGIGLLDLGAFKLGPLAGIREGRASGALPGLPGYAWALEGGGFAEYWPVDGMLRTRVELLQGFGASGGLAANLSADFVQKQGVFTWSIGPRLSLADSALMQTEFGVSPLASALNGHIAPYAPDAGIKSLGLTSSLSYEMSQDWTTTLYGSYQRLAGAAATSPVTTLSGSPNQITVGLGFEHSFVLGRP</sequence>
<evidence type="ECO:0000256" key="5">
    <source>
        <dbReference type="ARBA" id="ARBA00023237"/>
    </source>
</evidence>
<protein>
    <submittedName>
        <fullName evidence="7">MltA-interacting MipA family protein</fullName>
    </submittedName>
</protein>
<dbReference type="OrthoDB" id="5462484at2"/>
<dbReference type="PhylomeDB" id="A7IE39"/>
<keyword evidence="3 6" id="KW-0732">Signal</keyword>
<evidence type="ECO:0000256" key="3">
    <source>
        <dbReference type="ARBA" id="ARBA00022729"/>
    </source>
</evidence>
<dbReference type="KEGG" id="xau:Xaut_1031"/>
<organism evidence="7 8">
    <name type="scientific">Xanthobacter autotrophicus (strain ATCC BAA-1158 / Py2)</name>
    <dbReference type="NCBI Taxonomy" id="78245"/>
    <lineage>
        <taxon>Bacteria</taxon>
        <taxon>Pseudomonadati</taxon>
        <taxon>Pseudomonadota</taxon>
        <taxon>Alphaproteobacteria</taxon>
        <taxon>Hyphomicrobiales</taxon>
        <taxon>Xanthobacteraceae</taxon>
        <taxon>Xanthobacter</taxon>
    </lineage>
</organism>
<evidence type="ECO:0000256" key="4">
    <source>
        <dbReference type="ARBA" id="ARBA00023136"/>
    </source>
</evidence>
<dbReference type="HOGENOM" id="CLU_062990_2_1_5"/>
<dbReference type="PANTHER" id="PTHR38776:SF1">
    <property type="entry name" value="MLTA-INTERACTING PROTEIN-RELATED"/>
    <property type="match status" value="1"/>
</dbReference>
<evidence type="ECO:0000256" key="6">
    <source>
        <dbReference type="SAM" id="SignalP"/>
    </source>
</evidence>
<dbReference type="eggNOG" id="COG3713">
    <property type="taxonomic scope" value="Bacteria"/>
</dbReference>
<evidence type="ECO:0000256" key="1">
    <source>
        <dbReference type="ARBA" id="ARBA00004442"/>
    </source>
</evidence>
<dbReference type="GO" id="GO:0009279">
    <property type="term" value="C:cell outer membrane"/>
    <property type="evidence" value="ECO:0007669"/>
    <property type="project" value="UniProtKB-SubCell"/>
</dbReference>
<keyword evidence="8" id="KW-1185">Reference proteome</keyword>
<evidence type="ECO:0000313" key="8">
    <source>
        <dbReference type="Proteomes" id="UP000002417"/>
    </source>
</evidence>
<comment type="similarity">
    <text evidence="2">Belongs to the MipA/OmpV family.</text>
</comment>
<dbReference type="Proteomes" id="UP000002417">
    <property type="component" value="Chromosome"/>
</dbReference>
<keyword evidence="5" id="KW-0998">Cell outer membrane</keyword>
<comment type="subcellular location">
    <subcellularLocation>
        <location evidence="1">Cell outer membrane</location>
    </subcellularLocation>
</comment>
<dbReference type="EMBL" id="CP000781">
    <property type="protein sequence ID" value="ABS66282.1"/>
    <property type="molecule type" value="Genomic_DNA"/>
</dbReference>
<dbReference type="AlphaFoldDB" id="A7IE39"/>
<keyword evidence="4" id="KW-0472">Membrane</keyword>
<proteinExistence type="inferred from homology"/>
<dbReference type="Pfam" id="PF06629">
    <property type="entry name" value="MipA"/>
    <property type="match status" value="1"/>
</dbReference>
<dbReference type="STRING" id="78245.Xaut_1031"/>
<feature type="chain" id="PRO_5002710944" evidence="6">
    <location>
        <begin position="23"/>
        <end position="273"/>
    </location>
</feature>
<accession>A7IE39</accession>
<evidence type="ECO:0000313" key="7">
    <source>
        <dbReference type="EMBL" id="ABS66282.1"/>
    </source>
</evidence>
<dbReference type="InterPro" id="IPR010583">
    <property type="entry name" value="MipA"/>
</dbReference>
<feature type="signal peptide" evidence="6">
    <location>
        <begin position="1"/>
        <end position="22"/>
    </location>
</feature>
<evidence type="ECO:0000256" key="2">
    <source>
        <dbReference type="ARBA" id="ARBA00005722"/>
    </source>
</evidence>
<gene>
    <name evidence="7" type="ordered locus">Xaut_1031</name>
</gene>
<reference evidence="7 8" key="1">
    <citation type="submission" date="2007-07" db="EMBL/GenBank/DDBJ databases">
        <title>Complete sequence of chromosome of Xanthobacter autotrophicus Py2.</title>
        <authorList>
            <consortium name="US DOE Joint Genome Institute"/>
            <person name="Copeland A."/>
            <person name="Lucas S."/>
            <person name="Lapidus A."/>
            <person name="Barry K."/>
            <person name="Glavina del Rio T."/>
            <person name="Hammon N."/>
            <person name="Israni S."/>
            <person name="Dalin E."/>
            <person name="Tice H."/>
            <person name="Pitluck S."/>
            <person name="Sims D."/>
            <person name="Brettin T."/>
            <person name="Bruce D."/>
            <person name="Detter J.C."/>
            <person name="Han C."/>
            <person name="Tapia R."/>
            <person name="Brainard J."/>
            <person name="Schmutz J."/>
            <person name="Larimer F."/>
            <person name="Land M."/>
            <person name="Hauser L."/>
            <person name="Kyrpides N."/>
            <person name="Kim E."/>
            <person name="Ensigns S.A."/>
            <person name="Richardson P."/>
        </authorList>
    </citation>
    <scope>NUCLEOTIDE SEQUENCE [LARGE SCALE GENOMIC DNA]</scope>
    <source>
        <strain evidence="8">ATCC BAA-1158 / Py2</strain>
    </source>
</reference>
<name>A7IE39_XANP2</name>